<evidence type="ECO:0000313" key="3">
    <source>
        <dbReference type="Proteomes" id="UP001311232"/>
    </source>
</evidence>
<evidence type="ECO:0000256" key="1">
    <source>
        <dbReference type="SAM" id="MobiDB-lite"/>
    </source>
</evidence>
<reference evidence="2 3" key="1">
    <citation type="submission" date="2021-06" db="EMBL/GenBank/DDBJ databases">
        <authorList>
            <person name="Palmer J.M."/>
        </authorList>
    </citation>
    <scope>NUCLEOTIDE SEQUENCE [LARGE SCALE GENOMIC DNA]</scope>
    <source>
        <strain evidence="2 3">MEX-2019</strain>
        <tissue evidence="2">Muscle</tissue>
    </source>
</reference>
<accession>A0AAV9R3I5</accession>
<evidence type="ECO:0000313" key="2">
    <source>
        <dbReference type="EMBL" id="KAK5603883.1"/>
    </source>
</evidence>
<sequence>MARPGARATERSIGGMPPQPAKDRAPRQPHIQTPEEPQDAGHPHSCTAHPPSRTAHPHRTKQAGQPLHQSEATSKSTLHTARRLPNRWTGSQPEACAASTKSVAPPQKKEQTSRPSATRIHHTKEGT</sequence>
<gene>
    <name evidence="2" type="ORF">CRENBAI_026468</name>
</gene>
<dbReference type="Proteomes" id="UP001311232">
    <property type="component" value="Unassembled WGS sequence"/>
</dbReference>
<dbReference type="EMBL" id="JAHHUM010002393">
    <property type="protein sequence ID" value="KAK5603883.1"/>
    <property type="molecule type" value="Genomic_DNA"/>
</dbReference>
<protein>
    <submittedName>
        <fullName evidence="2">Uncharacterized protein</fullName>
    </submittedName>
</protein>
<proteinExistence type="predicted"/>
<feature type="compositionally biased region" description="Polar residues" evidence="1">
    <location>
        <begin position="67"/>
        <end position="79"/>
    </location>
</feature>
<dbReference type="AlphaFoldDB" id="A0AAV9R3I5"/>
<keyword evidence="3" id="KW-1185">Reference proteome</keyword>
<organism evidence="2 3">
    <name type="scientific">Crenichthys baileyi</name>
    <name type="common">White River springfish</name>
    <dbReference type="NCBI Taxonomy" id="28760"/>
    <lineage>
        <taxon>Eukaryota</taxon>
        <taxon>Metazoa</taxon>
        <taxon>Chordata</taxon>
        <taxon>Craniata</taxon>
        <taxon>Vertebrata</taxon>
        <taxon>Euteleostomi</taxon>
        <taxon>Actinopterygii</taxon>
        <taxon>Neopterygii</taxon>
        <taxon>Teleostei</taxon>
        <taxon>Neoteleostei</taxon>
        <taxon>Acanthomorphata</taxon>
        <taxon>Ovalentaria</taxon>
        <taxon>Atherinomorphae</taxon>
        <taxon>Cyprinodontiformes</taxon>
        <taxon>Goodeidae</taxon>
        <taxon>Crenichthys</taxon>
    </lineage>
</organism>
<name>A0AAV9R3I5_9TELE</name>
<comment type="caution">
    <text evidence="2">The sequence shown here is derived from an EMBL/GenBank/DDBJ whole genome shotgun (WGS) entry which is preliminary data.</text>
</comment>
<feature type="region of interest" description="Disordered" evidence="1">
    <location>
        <begin position="1"/>
        <end position="127"/>
    </location>
</feature>